<evidence type="ECO:0000313" key="3">
    <source>
        <dbReference type="EMBL" id="CAK9058855.1"/>
    </source>
</evidence>
<keyword evidence="2" id="KW-1133">Transmembrane helix</keyword>
<dbReference type="Proteomes" id="UP001642484">
    <property type="component" value="Unassembled WGS sequence"/>
</dbReference>
<comment type="caution">
    <text evidence="3">The sequence shown here is derived from an EMBL/GenBank/DDBJ whole genome shotgun (WGS) entry which is preliminary data.</text>
</comment>
<keyword evidence="4" id="KW-1185">Reference proteome</keyword>
<keyword evidence="2" id="KW-0812">Transmembrane</keyword>
<feature type="transmembrane region" description="Helical" evidence="2">
    <location>
        <begin position="25"/>
        <end position="45"/>
    </location>
</feature>
<proteinExistence type="predicted"/>
<feature type="compositionally biased region" description="Acidic residues" evidence="1">
    <location>
        <begin position="369"/>
        <end position="388"/>
    </location>
</feature>
<sequence length="388" mass="42979">MPLNAVWGYTAFVSPGQIPWEICTMFGVTCVCFMVTLSISLRWAIQDCVRSSQLVEIEKRPIIPIHLELVRMIVMIPAIMTSMAVICMIRPSTTFVLELLMAIFSCVVVGNMTRYFLALLGEPPLPQELLGRMPKKRWWCGYFCGGVNDTLPGMGLVWSKTPHRVTLVDIHRATSMVRVFMTVYILVNCWQLSFSMVPVDVMKLDTGWCISKTVISSSVISGFGIFLTVWACFVGMAGFNVVAASISSVLDIELSQVDGDEHKLIKHFKVGSQSKIIAIYMLLPLASPILSAMPIGFPDPKVPVSHLGPNLECPVFDQEVCGHLMYSMCIAIGMMVVSILNYRSFIPGDMSIEKLPDVLAHLNPPSPLDVEDLEDLDESQGESSMESE</sequence>
<feature type="transmembrane region" description="Helical" evidence="2">
    <location>
        <begin position="219"/>
        <end position="242"/>
    </location>
</feature>
<evidence type="ECO:0000256" key="1">
    <source>
        <dbReference type="SAM" id="MobiDB-lite"/>
    </source>
</evidence>
<evidence type="ECO:0000256" key="2">
    <source>
        <dbReference type="SAM" id="Phobius"/>
    </source>
</evidence>
<accession>A0ABP0N4Z3</accession>
<feature type="transmembrane region" description="Helical" evidence="2">
    <location>
        <begin position="95"/>
        <end position="117"/>
    </location>
</feature>
<feature type="transmembrane region" description="Helical" evidence="2">
    <location>
        <begin position="179"/>
        <end position="199"/>
    </location>
</feature>
<gene>
    <name evidence="3" type="ORF">CCMP2556_LOCUS29010</name>
</gene>
<feature type="transmembrane region" description="Helical" evidence="2">
    <location>
        <begin position="69"/>
        <end position="89"/>
    </location>
</feature>
<feature type="transmembrane region" description="Helical" evidence="2">
    <location>
        <begin position="276"/>
        <end position="297"/>
    </location>
</feature>
<feature type="transmembrane region" description="Helical" evidence="2">
    <location>
        <begin position="324"/>
        <end position="342"/>
    </location>
</feature>
<organism evidence="3 4">
    <name type="scientific">Durusdinium trenchii</name>
    <dbReference type="NCBI Taxonomy" id="1381693"/>
    <lineage>
        <taxon>Eukaryota</taxon>
        <taxon>Sar</taxon>
        <taxon>Alveolata</taxon>
        <taxon>Dinophyceae</taxon>
        <taxon>Suessiales</taxon>
        <taxon>Symbiodiniaceae</taxon>
        <taxon>Durusdinium</taxon>
    </lineage>
</organism>
<protein>
    <submittedName>
        <fullName evidence="3">Uncharacterized protein</fullName>
    </submittedName>
</protein>
<keyword evidence="2" id="KW-0472">Membrane</keyword>
<evidence type="ECO:0000313" key="4">
    <source>
        <dbReference type="Proteomes" id="UP001642484"/>
    </source>
</evidence>
<dbReference type="EMBL" id="CAXAMN010021374">
    <property type="protein sequence ID" value="CAK9058855.1"/>
    <property type="molecule type" value="Genomic_DNA"/>
</dbReference>
<name>A0ABP0N4Z3_9DINO</name>
<reference evidence="3 4" key="1">
    <citation type="submission" date="2024-02" db="EMBL/GenBank/DDBJ databases">
        <authorList>
            <person name="Chen Y."/>
            <person name="Shah S."/>
            <person name="Dougan E. K."/>
            <person name="Thang M."/>
            <person name="Chan C."/>
        </authorList>
    </citation>
    <scope>NUCLEOTIDE SEQUENCE [LARGE SCALE GENOMIC DNA]</scope>
</reference>
<feature type="region of interest" description="Disordered" evidence="1">
    <location>
        <begin position="365"/>
        <end position="388"/>
    </location>
</feature>